<name>A0ABT9GRA0_9GAMM</name>
<protein>
    <submittedName>
        <fullName evidence="2">DUF3108 domain-containing protein</fullName>
    </submittedName>
</protein>
<sequence length="258" mass="30546">MMMMNMISEWRLRAPFFCLPWLAFPLFAEPATTELPLELKPYQAKYVVYRNGRSHGQGERELTVENGTYTLRYRSEVSWMVLRDRREEQTTFQLDGTRVQPLHYEMRRSGTGPNRHHQLTLDPVKQEVRQGRKGELKEHGWSDAWLDQLSYHQQLAIDLAAGKRSFSYEVLNRRGDPRTYHFQVVGKETLPLPYGEVKAWRIERVEDDSDRQIYAWVAPELDYLLVRIWHGEDNVEQVDLQLHEVRWQQSDTAALSSR</sequence>
<evidence type="ECO:0000256" key="1">
    <source>
        <dbReference type="SAM" id="SignalP"/>
    </source>
</evidence>
<comment type="caution">
    <text evidence="2">The sequence shown here is derived from an EMBL/GenBank/DDBJ whole genome shotgun (WGS) entry which is preliminary data.</text>
</comment>
<reference evidence="2 3" key="1">
    <citation type="submission" date="2023-08" db="EMBL/GenBank/DDBJ databases">
        <authorList>
            <person name="Joshi A."/>
            <person name="Thite S."/>
        </authorList>
    </citation>
    <scope>NUCLEOTIDE SEQUENCE [LARGE SCALE GENOMIC DNA]</scope>
    <source>
        <strain evidence="2 3">1E1</strain>
    </source>
</reference>
<dbReference type="EMBL" id="JAUZVY010000004">
    <property type="protein sequence ID" value="MDP4529493.1"/>
    <property type="molecule type" value="Genomic_DNA"/>
</dbReference>
<evidence type="ECO:0000313" key="3">
    <source>
        <dbReference type="Proteomes" id="UP001236258"/>
    </source>
</evidence>
<gene>
    <name evidence="2" type="ORF">Q3O59_10700</name>
</gene>
<evidence type="ECO:0000313" key="2">
    <source>
        <dbReference type="EMBL" id="MDP4529493.1"/>
    </source>
</evidence>
<keyword evidence="1" id="KW-0732">Signal</keyword>
<dbReference type="Proteomes" id="UP001236258">
    <property type="component" value="Unassembled WGS sequence"/>
</dbReference>
<dbReference type="InterPro" id="IPR021457">
    <property type="entry name" value="DUF3108"/>
</dbReference>
<proteinExistence type="predicted"/>
<feature type="signal peptide" evidence="1">
    <location>
        <begin position="1"/>
        <end position="28"/>
    </location>
</feature>
<dbReference type="RefSeq" id="WP_305945576.1">
    <property type="nucleotide sequence ID" value="NZ_JAUZVY010000004.1"/>
</dbReference>
<feature type="chain" id="PRO_5046903324" evidence="1">
    <location>
        <begin position="29"/>
        <end position="258"/>
    </location>
</feature>
<organism evidence="2 3">
    <name type="scientific">Alkalimonas delamerensis</name>
    <dbReference type="NCBI Taxonomy" id="265981"/>
    <lineage>
        <taxon>Bacteria</taxon>
        <taxon>Pseudomonadati</taxon>
        <taxon>Pseudomonadota</taxon>
        <taxon>Gammaproteobacteria</taxon>
        <taxon>Alkalimonas</taxon>
    </lineage>
</organism>
<keyword evidence="3" id="KW-1185">Reference proteome</keyword>
<dbReference type="Pfam" id="PF11306">
    <property type="entry name" value="DUF3108"/>
    <property type="match status" value="1"/>
</dbReference>
<accession>A0ABT9GRA0</accession>